<dbReference type="EMBL" id="CAJOBE010054497">
    <property type="protein sequence ID" value="CAF4367645.1"/>
    <property type="molecule type" value="Genomic_DNA"/>
</dbReference>
<evidence type="ECO:0000313" key="2">
    <source>
        <dbReference type="Proteomes" id="UP000663874"/>
    </source>
</evidence>
<feature type="non-terminal residue" evidence="1">
    <location>
        <position position="132"/>
    </location>
</feature>
<dbReference type="AlphaFoldDB" id="A0A820M5S5"/>
<name>A0A820M5S5_9BILA</name>
<evidence type="ECO:0000313" key="1">
    <source>
        <dbReference type="EMBL" id="CAF4367645.1"/>
    </source>
</evidence>
<organism evidence="1 2">
    <name type="scientific">Rotaria sordida</name>
    <dbReference type="NCBI Taxonomy" id="392033"/>
    <lineage>
        <taxon>Eukaryota</taxon>
        <taxon>Metazoa</taxon>
        <taxon>Spiralia</taxon>
        <taxon>Gnathifera</taxon>
        <taxon>Rotifera</taxon>
        <taxon>Eurotatoria</taxon>
        <taxon>Bdelloidea</taxon>
        <taxon>Philodinida</taxon>
        <taxon>Philodinidae</taxon>
        <taxon>Rotaria</taxon>
    </lineage>
</organism>
<proteinExistence type="predicted"/>
<dbReference type="Proteomes" id="UP000663874">
    <property type="component" value="Unassembled WGS sequence"/>
</dbReference>
<sequence>LVAQARAAGVVEDISAPGYVGYSAAAYGQEAWGASAGLVGGGAGLVAGGAQVVDAGLAIGGGLSSSSLYESSGLAVGGAGGLRGGLVAGGLGAGHGASWRSSGYRTGGAAGADAAFLAADSNLNGTLDKGEF</sequence>
<reference evidence="1" key="1">
    <citation type="submission" date="2021-02" db="EMBL/GenBank/DDBJ databases">
        <authorList>
            <person name="Nowell W R."/>
        </authorList>
    </citation>
    <scope>NUCLEOTIDE SEQUENCE</scope>
</reference>
<gene>
    <name evidence="1" type="ORF">FNK824_LOCUS42879</name>
</gene>
<accession>A0A820M5S5</accession>
<feature type="non-terminal residue" evidence="1">
    <location>
        <position position="1"/>
    </location>
</feature>
<comment type="caution">
    <text evidence="1">The sequence shown here is derived from an EMBL/GenBank/DDBJ whole genome shotgun (WGS) entry which is preliminary data.</text>
</comment>
<protein>
    <submittedName>
        <fullName evidence="1">Uncharacterized protein</fullName>
    </submittedName>
</protein>